<sequence>MLKILNLPKFDLNLAIEKTSQKTGISEDIIEKNLW</sequence>
<evidence type="ECO:0000313" key="1">
    <source>
        <dbReference type="EMBL" id="SYV90771.1"/>
    </source>
</evidence>
<dbReference type="Proteomes" id="UP000259864">
    <property type="component" value="Chromosome 1"/>
</dbReference>
<dbReference type="AlphaFoldDB" id="A0A3B0PL18"/>
<reference evidence="2" key="1">
    <citation type="submission" date="2018-06" db="EMBL/GenBank/DDBJ databases">
        <authorList>
            <consortium name="Pathogen Informatics"/>
        </authorList>
    </citation>
    <scope>NUCLEOTIDE SEQUENCE [LARGE SCALE GENOMIC DNA]</scope>
    <source>
        <strain evidence="2">NCTC10135</strain>
    </source>
</reference>
<dbReference type="KEGG" id="mala:NCTC10135_01296"/>
<accession>A0A3B0PL18</accession>
<dbReference type="EMBL" id="LS991949">
    <property type="protein sequence ID" value="SYV90771.1"/>
    <property type="molecule type" value="Genomic_DNA"/>
</dbReference>
<name>A0A3B0PL18_9BACT</name>
<gene>
    <name evidence="1" type="ORF">NCTC10135_01296</name>
</gene>
<evidence type="ECO:0000313" key="2">
    <source>
        <dbReference type="Proteomes" id="UP000259864"/>
    </source>
</evidence>
<organism evidence="1 2">
    <name type="scientific">Metamycoplasma alkalescens</name>
    <dbReference type="NCBI Taxonomy" id="45363"/>
    <lineage>
        <taxon>Bacteria</taxon>
        <taxon>Bacillati</taxon>
        <taxon>Mycoplasmatota</taxon>
        <taxon>Mycoplasmoidales</taxon>
        <taxon>Metamycoplasmataceae</taxon>
        <taxon>Metamycoplasma</taxon>
    </lineage>
</organism>
<protein>
    <submittedName>
        <fullName evidence="1">Uncharacterized protein</fullName>
    </submittedName>
</protein>
<proteinExistence type="predicted"/>
<feature type="non-terminal residue" evidence="1">
    <location>
        <position position="35"/>
    </location>
</feature>